<keyword evidence="1" id="KW-0238">DNA-binding</keyword>
<evidence type="ECO:0000313" key="4">
    <source>
        <dbReference type="Proteomes" id="UP001596074"/>
    </source>
</evidence>
<dbReference type="RefSeq" id="WP_378279524.1">
    <property type="nucleotide sequence ID" value="NZ_JBHSON010000002.1"/>
</dbReference>
<dbReference type="PRINTS" id="PR00040">
    <property type="entry name" value="HTHMERR"/>
</dbReference>
<dbReference type="InterPro" id="IPR009061">
    <property type="entry name" value="DNA-bd_dom_put_sf"/>
</dbReference>
<evidence type="ECO:0000256" key="1">
    <source>
        <dbReference type="ARBA" id="ARBA00023125"/>
    </source>
</evidence>
<reference evidence="4" key="1">
    <citation type="journal article" date="2019" name="Int. J. Syst. Evol. Microbiol.">
        <title>The Global Catalogue of Microorganisms (GCM) 10K type strain sequencing project: providing services to taxonomists for standard genome sequencing and annotation.</title>
        <authorList>
            <consortium name="The Broad Institute Genomics Platform"/>
            <consortium name="The Broad Institute Genome Sequencing Center for Infectious Disease"/>
            <person name="Wu L."/>
            <person name="Ma J."/>
        </authorList>
    </citation>
    <scope>NUCLEOTIDE SEQUENCE [LARGE SCALE GENOMIC DNA]</scope>
    <source>
        <strain evidence="4">KCTC 42087</strain>
    </source>
</reference>
<dbReference type="PANTHER" id="PTHR30204">
    <property type="entry name" value="REDOX-CYCLING DRUG-SENSING TRANSCRIPTIONAL ACTIVATOR SOXR"/>
    <property type="match status" value="1"/>
</dbReference>
<dbReference type="Proteomes" id="UP001596074">
    <property type="component" value="Unassembled WGS sequence"/>
</dbReference>
<dbReference type="SMART" id="SM00422">
    <property type="entry name" value="HTH_MERR"/>
    <property type="match status" value="1"/>
</dbReference>
<dbReference type="Pfam" id="PF13411">
    <property type="entry name" value="MerR_1"/>
    <property type="match status" value="1"/>
</dbReference>
<accession>A0ABW0ZP45</accession>
<organism evidence="3 4">
    <name type="scientific">Actinomadura rugatobispora</name>
    <dbReference type="NCBI Taxonomy" id="1994"/>
    <lineage>
        <taxon>Bacteria</taxon>
        <taxon>Bacillati</taxon>
        <taxon>Actinomycetota</taxon>
        <taxon>Actinomycetes</taxon>
        <taxon>Streptosporangiales</taxon>
        <taxon>Thermomonosporaceae</taxon>
        <taxon>Actinomadura</taxon>
    </lineage>
</organism>
<name>A0ABW0ZP45_9ACTN</name>
<feature type="domain" description="HTH merR-type" evidence="2">
    <location>
        <begin position="1"/>
        <end position="69"/>
    </location>
</feature>
<comment type="caution">
    <text evidence="3">The sequence shown here is derived from an EMBL/GenBank/DDBJ whole genome shotgun (WGS) entry which is preliminary data.</text>
</comment>
<dbReference type="InterPro" id="IPR047057">
    <property type="entry name" value="MerR_fam"/>
</dbReference>
<dbReference type="EMBL" id="JBHSON010000002">
    <property type="protein sequence ID" value="MFC5744397.1"/>
    <property type="molecule type" value="Genomic_DNA"/>
</dbReference>
<dbReference type="PROSITE" id="PS50937">
    <property type="entry name" value="HTH_MERR_2"/>
    <property type="match status" value="1"/>
</dbReference>
<dbReference type="InterPro" id="IPR000551">
    <property type="entry name" value="MerR-type_HTH_dom"/>
</dbReference>
<evidence type="ECO:0000259" key="2">
    <source>
        <dbReference type="PROSITE" id="PS50937"/>
    </source>
</evidence>
<dbReference type="Gene3D" id="1.10.1660.10">
    <property type="match status" value="1"/>
</dbReference>
<proteinExistence type="predicted"/>
<evidence type="ECO:0000313" key="3">
    <source>
        <dbReference type="EMBL" id="MFC5744397.1"/>
    </source>
</evidence>
<dbReference type="SUPFAM" id="SSF46955">
    <property type="entry name" value="Putative DNA-binding domain"/>
    <property type="match status" value="1"/>
</dbReference>
<gene>
    <name evidence="3" type="ORF">ACFPZN_02085</name>
</gene>
<dbReference type="PANTHER" id="PTHR30204:SF93">
    <property type="entry name" value="HTH MERR-TYPE DOMAIN-CONTAINING PROTEIN"/>
    <property type="match status" value="1"/>
</dbReference>
<keyword evidence="4" id="KW-1185">Reference proteome</keyword>
<sequence>MRIGDAAAAAGTTPRALRFYEQRGLLPPPPRTASGQRLYGPREIARIRIIRRLLGLGLTVEDIRRCAHRLDLLDGDDLPPYGSAGCDRGSGTVQHRIAALDTEIARLTRLRDSLAAAITPASAAPQEARQPAE</sequence>
<protein>
    <submittedName>
        <fullName evidence="3">MerR family transcriptional regulator</fullName>
    </submittedName>
</protein>